<dbReference type="PROSITE" id="PS51257">
    <property type="entry name" value="PROKAR_LIPOPROTEIN"/>
    <property type="match status" value="1"/>
</dbReference>
<reference evidence="1" key="1">
    <citation type="submission" date="2018-06" db="EMBL/GenBank/DDBJ databases">
        <authorList>
            <person name="Zhirakovskaya E."/>
        </authorList>
    </citation>
    <scope>NUCLEOTIDE SEQUENCE</scope>
</reference>
<dbReference type="InterPro" id="IPR006311">
    <property type="entry name" value="TAT_signal"/>
</dbReference>
<evidence type="ECO:0008006" key="2">
    <source>
        <dbReference type="Google" id="ProtNLM"/>
    </source>
</evidence>
<gene>
    <name evidence="1" type="ORF">MNBD_ALPHA07-2147</name>
</gene>
<dbReference type="AlphaFoldDB" id="A0A3B0RMH2"/>
<dbReference type="EMBL" id="UOEG01000120">
    <property type="protein sequence ID" value="VAV94430.1"/>
    <property type="molecule type" value="Genomic_DNA"/>
</dbReference>
<proteinExistence type="predicted"/>
<dbReference type="PROSITE" id="PS51318">
    <property type="entry name" value="TAT"/>
    <property type="match status" value="1"/>
</dbReference>
<organism evidence="1">
    <name type="scientific">hydrothermal vent metagenome</name>
    <dbReference type="NCBI Taxonomy" id="652676"/>
    <lineage>
        <taxon>unclassified sequences</taxon>
        <taxon>metagenomes</taxon>
        <taxon>ecological metagenomes</taxon>
    </lineage>
</organism>
<name>A0A3B0RMH2_9ZZZZ</name>
<protein>
    <recommendedName>
        <fullName evidence="2">Lipoprotein</fullName>
    </recommendedName>
</protein>
<sequence>MIGRRTFLALTLTGALTLSACGASAPEEVSGANIVSRGYMVKTVNLSMTDTATINKGLYKENPELVTQLQTRLKAELVQKTRAVRGGNKPAIVSVKLTNVRIASAAGRALVAADTYLVGDVVVTDVAGNVLASQAGVRFEDKASKKTSTFNGIPIGALINTVTNAESASDEQRIARLSTGFTNEIVGWLGR</sequence>
<evidence type="ECO:0000313" key="1">
    <source>
        <dbReference type="EMBL" id="VAV94430.1"/>
    </source>
</evidence>
<accession>A0A3B0RMH2</accession>